<evidence type="ECO:0000259" key="6">
    <source>
        <dbReference type="PROSITE" id="PS50054"/>
    </source>
</evidence>
<evidence type="ECO:0000313" key="10">
    <source>
        <dbReference type="Proteomes" id="UP000327044"/>
    </source>
</evidence>
<gene>
    <name evidence="9" type="ORF">PPYR_01770</name>
</gene>
<feature type="domain" description="Tyrosine-protein phosphatase" evidence="6">
    <location>
        <begin position="191"/>
        <end position="352"/>
    </location>
</feature>
<dbReference type="InParanoid" id="A0A1Y1M2N6"/>
<dbReference type="InterPro" id="IPR044506">
    <property type="entry name" value="CDC14_C"/>
</dbReference>
<evidence type="ECO:0000256" key="4">
    <source>
        <dbReference type="ARBA" id="ARBA00022912"/>
    </source>
</evidence>
<dbReference type="InterPro" id="IPR029260">
    <property type="entry name" value="DSPn"/>
</dbReference>
<dbReference type="EC" id="3.1.3.48" evidence="2"/>
<dbReference type="CDD" id="cd14499">
    <property type="entry name" value="CDC14_C"/>
    <property type="match status" value="1"/>
</dbReference>
<feature type="compositionally biased region" description="Polar residues" evidence="5">
    <location>
        <begin position="387"/>
        <end position="444"/>
    </location>
</feature>
<reference evidence="9" key="3">
    <citation type="submission" date="2019-08" db="EMBL/GenBank/DDBJ databases">
        <authorList>
            <consortium name="Photinus pyralis genome working group"/>
            <person name="Fallon T.R."/>
            <person name="Sander Lower S.E."/>
            <person name="Weng J.-K."/>
        </authorList>
    </citation>
    <scope>NUCLEOTIDE SEQUENCE</scope>
    <source>
        <strain evidence="9">1611_PpyrPB1</strain>
        <tissue evidence="9">Whole body</tissue>
    </source>
</reference>
<feature type="domain" description="Tyrosine specific protein phosphatases" evidence="7">
    <location>
        <begin position="266"/>
        <end position="331"/>
    </location>
</feature>
<dbReference type="PROSITE" id="PS50054">
    <property type="entry name" value="TYR_PHOSPHATASE_DUAL"/>
    <property type="match status" value="1"/>
</dbReference>
<evidence type="ECO:0000256" key="3">
    <source>
        <dbReference type="ARBA" id="ARBA00022801"/>
    </source>
</evidence>
<evidence type="ECO:0000313" key="8">
    <source>
        <dbReference type="EMBL" id="JAV80112.1"/>
    </source>
</evidence>
<dbReference type="InterPro" id="IPR020422">
    <property type="entry name" value="TYR_PHOSPHATASE_DUAL_dom"/>
</dbReference>
<accession>A0A1Y1M2N6</accession>
<dbReference type="Pfam" id="PF14671">
    <property type="entry name" value="DSPn"/>
    <property type="match status" value="1"/>
</dbReference>
<dbReference type="SMART" id="SM00195">
    <property type="entry name" value="DSPc"/>
    <property type="match status" value="1"/>
</dbReference>
<keyword evidence="3" id="KW-0378">Hydrolase</keyword>
<dbReference type="GO" id="GO:0004725">
    <property type="term" value="F:protein tyrosine phosphatase activity"/>
    <property type="evidence" value="ECO:0007669"/>
    <property type="project" value="UniProtKB-EC"/>
</dbReference>
<organism evidence="8">
    <name type="scientific">Photinus pyralis</name>
    <name type="common">Common eastern firefly</name>
    <name type="synonym">Lampyris pyralis</name>
    <dbReference type="NCBI Taxonomy" id="7054"/>
    <lineage>
        <taxon>Eukaryota</taxon>
        <taxon>Metazoa</taxon>
        <taxon>Ecdysozoa</taxon>
        <taxon>Arthropoda</taxon>
        <taxon>Hexapoda</taxon>
        <taxon>Insecta</taxon>
        <taxon>Pterygota</taxon>
        <taxon>Neoptera</taxon>
        <taxon>Endopterygota</taxon>
        <taxon>Coleoptera</taxon>
        <taxon>Polyphaga</taxon>
        <taxon>Elateriformia</taxon>
        <taxon>Elateroidea</taxon>
        <taxon>Lampyridae</taxon>
        <taxon>Lampyrinae</taxon>
        <taxon>Photinus</taxon>
    </lineage>
</organism>
<feature type="region of interest" description="Disordered" evidence="5">
    <location>
        <begin position="385"/>
        <end position="450"/>
    </location>
</feature>
<dbReference type="CDD" id="cd17657">
    <property type="entry name" value="CDC14_N"/>
    <property type="match status" value="1"/>
</dbReference>
<comment type="similarity">
    <text evidence="1">Belongs to the protein-tyrosine phosphatase family. Non-receptor class CDC14 subfamily.</text>
</comment>
<proteinExistence type="inferred from homology"/>
<reference evidence="8" key="1">
    <citation type="journal article" date="2016" name="Sci. Rep.">
        <title>Molecular characterization of firefly nuptial gifts: a multi-omics approach sheds light on postcopulatory sexual selection.</title>
        <authorList>
            <person name="Al-Wathiqui N."/>
            <person name="Fallon T.R."/>
            <person name="South A."/>
            <person name="Weng J.K."/>
            <person name="Lewis S.M."/>
        </authorList>
    </citation>
    <scope>NUCLEOTIDE SEQUENCE</scope>
</reference>
<dbReference type="OrthoDB" id="266663at2759"/>
<dbReference type="InterPro" id="IPR050561">
    <property type="entry name" value="PTP"/>
</dbReference>
<evidence type="ECO:0000256" key="5">
    <source>
        <dbReference type="SAM" id="MobiDB-lite"/>
    </source>
</evidence>
<dbReference type="InterPro" id="IPR016130">
    <property type="entry name" value="Tyr_Pase_AS"/>
</dbReference>
<dbReference type="InterPro" id="IPR000387">
    <property type="entry name" value="Tyr_Pase_dom"/>
</dbReference>
<protein>
    <recommendedName>
        <fullName evidence="2">protein-tyrosine-phosphatase</fullName>
        <ecNumber evidence="2">3.1.3.48</ecNumber>
    </recommendedName>
</protein>
<dbReference type="EMBL" id="VVIM01000001">
    <property type="protein sequence ID" value="KAB0804800.1"/>
    <property type="molecule type" value="Genomic_DNA"/>
</dbReference>
<dbReference type="Proteomes" id="UP000327044">
    <property type="component" value="Unassembled WGS sequence"/>
</dbReference>
<dbReference type="InterPro" id="IPR029021">
    <property type="entry name" value="Prot-tyrosine_phosphatase-like"/>
</dbReference>
<feature type="region of interest" description="Disordered" evidence="5">
    <location>
        <begin position="539"/>
        <end position="561"/>
    </location>
</feature>
<dbReference type="EMBL" id="GEZM01041892">
    <property type="protein sequence ID" value="JAV80112.1"/>
    <property type="molecule type" value="Transcribed_RNA"/>
</dbReference>
<evidence type="ECO:0000256" key="2">
    <source>
        <dbReference type="ARBA" id="ARBA00013064"/>
    </source>
</evidence>
<evidence type="ECO:0000256" key="1">
    <source>
        <dbReference type="ARBA" id="ARBA00007315"/>
    </source>
</evidence>
<evidence type="ECO:0000259" key="7">
    <source>
        <dbReference type="PROSITE" id="PS50056"/>
    </source>
</evidence>
<feature type="compositionally biased region" description="Polar residues" evidence="5">
    <location>
        <begin position="545"/>
        <end position="561"/>
    </location>
</feature>
<keyword evidence="10" id="KW-1185">Reference proteome</keyword>
<keyword evidence="4" id="KW-0904">Protein phosphatase</keyword>
<dbReference type="SUPFAM" id="SSF52799">
    <property type="entry name" value="(Phosphotyrosine protein) phosphatases II"/>
    <property type="match status" value="2"/>
</dbReference>
<dbReference type="AlphaFoldDB" id="A0A1Y1M2N6"/>
<dbReference type="PANTHER" id="PTHR23339">
    <property type="entry name" value="TYROSINE SPECIFIC PROTEIN PHOSPHATASE AND DUAL SPECIFICITY PROTEIN PHOSPHATASE"/>
    <property type="match status" value="1"/>
</dbReference>
<dbReference type="Gene3D" id="3.90.190.10">
    <property type="entry name" value="Protein tyrosine phosphatase superfamily"/>
    <property type="match status" value="2"/>
</dbReference>
<reference evidence="9 10" key="2">
    <citation type="journal article" date="2018" name="Elife">
        <title>Firefly genomes illuminate parallel origins of bioluminescence in beetles.</title>
        <authorList>
            <person name="Fallon T.R."/>
            <person name="Lower S.E."/>
            <person name="Chang C.H."/>
            <person name="Bessho-Uehara M."/>
            <person name="Martin G.J."/>
            <person name="Bewick A.J."/>
            <person name="Behringer M."/>
            <person name="Debat H.J."/>
            <person name="Wong I."/>
            <person name="Day J.C."/>
            <person name="Suvorov A."/>
            <person name="Silva C.J."/>
            <person name="Stanger-Hall K.F."/>
            <person name="Hall D.W."/>
            <person name="Schmitz R.J."/>
            <person name="Nelson D.R."/>
            <person name="Lewis S.M."/>
            <person name="Shigenobu S."/>
            <person name="Bybee S.M."/>
            <person name="Larracuente A.M."/>
            <person name="Oba Y."/>
            <person name="Weng J.K."/>
        </authorList>
    </citation>
    <scope>NUCLEOTIDE SEQUENCE [LARGE SCALE GENOMIC DNA]</scope>
    <source>
        <strain evidence="9">1611_PpyrPB1</strain>
        <tissue evidence="9">Whole body</tissue>
    </source>
</reference>
<dbReference type="PROSITE" id="PS00383">
    <property type="entry name" value="TYR_PHOSPHATASE_1"/>
    <property type="match status" value="1"/>
</dbReference>
<dbReference type="PROSITE" id="PS50056">
    <property type="entry name" value="TYR_PHOSPHATASE_2"/>
    <property type="match status" value="1"/>
</dbReference>
<dbReference type="FunFam" id="3.90.190.10:FF:000006">
    <property type="entry name" value="Dual specificity protein phosphatase CDC14B"/>
    <property type="match status" value="1"/>
</dbReference>
<evidence type="ECO:0000313" key="9">
    <source>
        <dbReference type="EMBL" id="KAB0804800.1"/>
    </source>
</evidence>
<sequence length="561" mass="65666">MFRVQNCAMEGFQYDREIEYMTEIIKNILYFAVLEEESPKTLKHTRHVHYFNIDEELIYLNYYFDFGPLDISCLYKYCCKLNSCLQYVHGSKRVVHYTTSNPMRRVNAACLMGCYMIIYLQWNPKDVYRTLLSTGGPFKQFMDASQGFSHYTINILDCLNAVRKALSFNFFDFKDFNHTEYDLYNKLQNGDMNWLIPRKFLAFIGPTDNISINSLPPDYYLKYFLENDVKTVVRLNNQLYDSSVFTNAGIEHHELFFPDGTIPTKQILLRFLELSENARAAIAVHCKAGLGRTGSLIGAYIIKHYRMTAHEAIAWLRICRPGSVIGQQQGWLEKIEPWLWHQGRDYRIRHFGNEQKIPHHNYGIYSKVWPVERAKLDRHIRKRIVETRTNLSKPNRANSPKSNARPRTSSVNRVQQNAENHGQSNRGFSNTSTDGKFLNPSLQPKQLPRLKDRLIRDLTRNSKFVDISQRSDKTSDAKSVLAKQRKRIQSVSRERTVDKKNLPRMEKSFVQNLEQTQGDRLNDIKAKRFVSENKQVKSVPGTLKKPQTNFNWMHSRPQYTP</sequence>
<name>A0A1Y1M2N6_PHOPY</name>
<dbReference type="Pfam" id="PF22785">
    <property type="entry name" value="Tc-R-P"/>
    <property type="match status" value="1"/>
</dbReference>